<evidence type="ECO:0000313" key="3">
    <source>
        <dbReference type="EMBL" id="TQF06679.1"/>
    </source>
</evidence>
<dbReference type="PROSITE" id="PS50231">
    <property type="entry name" value="RICIN_B_LECTIN"/>
    <property type="match status" value="1"/>
</dbReference>
<gene>
    <name evidence="3" type="ORF">E6W39_36410</name>
</gene>
<reference evidence="3 4" key="1">
    <citation type="submission" date="2019-06" db="EMBL/GenBank/DDBJ databases">
        <title>Description of Kitasatospora acidophila sp. nov. isolated from pine grove soil, and reclassification of Streptomyces novaecaesareae to Kitasatospora novaeceasareae comb. nov.</title>
        <authorList>
            <person name="Kim M.J."/>
        </authorList>
    </citation>
    <scope>NUCLEOTIDE SEQUENCE [LARGE SCALE GENOMIC DNA]</scope>
    <source>
        <strain evidence="3 4">MMS16-CNU292</strain>
    </source>
</reference>
<feature type="domain" description="Ricin B lectin" evidence="2">
    <location>
        <begin position="345"/>
        <end position="419"/>
    </location>
</feature>
<sequence>MRVSRRIGGLAGALCAVLLAGTQAATAATPSTAVAPVPAKSGGNAAAVPAKVRVDRLGPIAGKVPQRGSRAAAPQTANAGAPLTFQGGAQGVSTNPKVYLVFWGSQWNSDTHNVPDYLTRMFQGLGTANDTWSAVMTQYCNGVASGSTSCPDNAAHISESGPVYAGIWMDNGSAAPANASGGDLANEAGRAAAYFGNTDAGSNANAQYVVVSPSGTHPGGFPNSGGFCAWHSDANTQYGNIAYTNLPYQPDGNCGTGAVNGANGYLDGFGIVEGHEYAETVTDFVVGSGWTATDGEIGDKCAWQGLGNLSLPSGTFAAQPLWSNRAGGCKLGEPVPGPGLPTSNVLLTNPATGWVADMDNANPADGTRVKAYTPNPGYPQAQHWNLIQQPDGSYWFQPLLSSTSSLDANTNRSTVVDGTSYFAQLWTYGNSPEQHWRVTPNGDGTYRIIANDNGCLTANALGSVLGEWACTGDSHQNWTLTQ</sequence>
<dbReference type="InterPro" id="IPR035992">
    <property type="entry name" value="Ricin_B-like_lectins"/>
</dbReference>
<evidence type="ECO:0000259" key="2">
    <source>
        <dbReference type="Pfam" id="PF14200"/>
    </source>
</evidence>
<evidence type="ECO:0000313" key="4">
    <source>
        <dbReference type="Proteomes" id="UP000319103"/>
    </source>
</evidence>
<accession>A0A540WCA4</accession>
<dbReference type="RefSeq" id="WP_141637091.1">
    <property type="nucleotide sequence ID" value="NZ_VIGB01000003.1"/>
</dbReference>
<dbReference type="EMBL" id="VIGB01000003">
    <property type="protein sequence ID" value="TQF06679.1"/>
    <property type="molecule type" value="Genomic_DNA"/>
</dbReference>
<keyword evidence="1" id="KW-0732">Signal</keyword>
<dbReference type="SUPFAM" id="SSF50370">
    <property type="entry name" value="Ricin B-like lectins"/>
    <property type="match status" value="1"/>
</dbReference>
<dbReference type="CDD" id="cd00161">
    <property type="entry name" value="beta-trefoil_Ricin-like"/>
    <property type="match status" value="1"/>
</dbReference>
<feature type="chain" id="PRO_5022055675" evidence="1">
    <location>
        <begin position="28"/>
        <end position="482"/>
    </location>
</feature>
<feature type="signal peptide" evidence="1">
    <location>
        <begin position="1"/>
        <end position="27"/>
    </location>
</feature>
<organism evidence="3 4">
    <name type="scientific">Kitasatospora acidiphila</name>
    <dbReference type="NCBI Taxonomy" id="2567942"/>
    <lineage>
        <taxon>Bacteria</taxon>
        <taxon>Bacillati</taxon>
        <taxon>Actinomycetota</taxon>
        <taxon>Actinomycetes</taxon>
        <taxon>Kitasatosporales</taxon>
        <taxon>Streptomycetaceae</taxon>
        <taxon>Kitasatospora</taxon>
    </lineage>
</organism>
<dbReference type="InterPro" id="IPR000772">
    <property type="entry name" value="Ricin_B_lectin"/>
</dbReference>
<evidence type="ECO:0000256" key="1">
    <source>
        <dbReference type="SAM" id="SignalP"/>
    </source>
</evidence>
<dbReference type="Pfam" id="PF14200">
    <property type="entry name" value="RicinB_lectin_2"/>
    <property type="match status" value="1"/>
</dbReference>
<name>A0A540WCA4_9ACTN</name>
<keyword evidence="4" id="KW-1185">Reference proteome</keyword>
<comment type="caution">
    <text evidence="3">The sequence shown here is derived from an EMBL/GenBank/DDBJ whole genome shotgun (WGS) entry which is preliminary data.</text>
</comment>
<proteinExistence type="predicted"/>
<dbReference type="AlphaFoldDB" id="A0A540WCA4"/>
<dbReference type="OrthoDB" id="111829at2"/>
<dbReference type="Proteomes" id="UP000319103">
    <property type="component" value="Unassembled WGS sequence"/>
</dbReference>
<dbReference type="Gene3D" id="2.80.10.50">
    <property type="match status" value="1"/>
</dbReference>
<protein>
    <submittedName>
        <fullName evidence="3">RICIN domain-containing protein</fullName>
    </submittedName>
</protein>